<dbReference type="InterPro" id="IPR036291">
    <property type="entry name" value="NAD(P)-bd_dom_sf"/>
</dbReference>
<keyword evidence="1" id="KW-0560">Oxidoreductase</keyword>
<dbReference type="Proteomes" id="UP000799421">
    <property type="component" value="Unassembled WGS sequence"/>
</dbReference>
<name>A0A6A7C765_9PEZI</name>
<reference evidence="2" key="1">
    <citation type="journal article" date="2020" name="Stud. Mycol.">
        <title>101 Dothideomycetes genomes: a test case for predicting lifestyles and emergence of pathogens.</title>
        <authorList>
            <person name="Haridas S."/>
            <person name="Albert R."/>
            <person name="Binder M."/>
            <person name="Bloem J."/>
            <person name="Labutti K."/>
            <person name="Salamov A."/>
            <person name="Andreopoulos B."/>
            <person name="Baker S."/>
            <person name="Barry K."/>
            <person name="Bills G."/>
            <person name="Bluhm B."/>
            <person name="Cannon C."/>
            <person name="Castanera R."/>
            <person name="Culley D."/>
            <person name="Daum C."/>
            <person name="Ezra D."/>
            <person name="Gonzalez J."/>
            <person name="Henrissat B."/>
            <person name="Kuo A."/>
            <person name="Liang C."/>
            <person name="Lipzen A."/>
            <person name="Lutzoni F."/>
            <person name="Magnuson J."/>
            <person name="Mondo S."/>
            <person name="Nolan M."/>
            <person name="Ohm R."/>
            <person name="Pangilinan J."/>
            <person name="Park H.-J."/>
            <person name="Ramirez L."/>
            <person name="Alfaro M."/>
            <person name="Sun H."/>
            <person name="Tritt A."/>
            <person name="Yoshinaga Y."/>
            <person name="Zwiers L.-H."/>
            <person name="Turgeon B."/>
            <person name="Goodwin S."/>
            <person name="Spatafora J."/>
            <person name="Crous P."/>
            <person name="Grigoriev I."/>
        </authorList>
    </citation>
    <scope>NUCLEOTIDE SEQUENCE</scope>
    <source>
        <strain evidence="2">CBS 480.64</strain>
    </source>
</reference>
<dbReference type="EMBL" id="MU005961">
    <property type="protein sequence ID" value="KAF2863280.1"/>
    <property type="molecule type" value="Genomic_DNA"/>
</dbReference>
<dbReference type="SUPFAM" id="SSF51735">
    <property type="entry name" value="NAD(P)-binding Rossmann-fold domains"/>
    <property type="match status" value="1"/>
</dbReference>
<dbReference type="AlphaFoldDB" id="A0A6A7C765"/>
<accession>A0A6A7C765</accession>
<evidence type="ECO:0000313" key="2">
    <source>
        <dbReference type="EMBL" id="KAF2863280.1"/>
    </source>
</evidence>
<dbReference type="Gene3D" id="3.40.50.720">
    <property type="entry name" value="NAD(P)-binding Rossmann-like Domain"/>
    <property type="match status" value="1"/>
</dbReference>
<gene>
    <name evidence="2" type="ORF">K470DRAFT_210886</name>
</gene>
<keyword evidence="3" id="KW-1185">Reference proteome</keyword>
<evidence type="ECO:0000313" key="3">
    <source>
        <dbReference type="Proteomes" id="UP000799421"/>
    </source>
</evidence>
<dbReference type="PANTHER" id="PTHR43157">
    <property type="entry name" value="PHOSPHATIDYLINOSITOL-GLYCAN BIOSYNTHESIS CLASS F PROTEIN-RELATED"/>
    <property type="match status" value="1"/>
</dbReference>
<evidence type="ECO:0000256" key="1">
    <source>
        <dbReference type="ARBA" id="ARBA00023002"/>
    </source>
</evidence>
<dbReference type="PANTHER" id="PTHR43157:SF31">
    <property type="entry name" value="PHOSPHATIDYLINOSITOL-GLYCAN BIOSYNTHESIS CLASS F PROTEIN"/>
    <property type="match status" value="1"/>
</dbReference>
<sequence length="324" mass="35701">MFGYAPSFFYSQFLVTPPVPTTSCAGKTIIITGANTGLGREAARRYVQLGASKLIIGCRNLDKGRDAAEDIASSTGRDRSIIDVWPLDLTDYESVKKFADQTRELDRIDIVIENAGIHATKFHEVAGNESNITVNVISTFLLLCLLMPTLRKQKGNGITPTLTIVSSSLHFTTPFLEKNEANIFEALRDEKKTNMGMRYQTSKLLEVLALGGLAKQHPVEQLGVTINTVNPGWCHSELGRDMHSALFDVAKKIMCRTTEVGSRNLVDAGLRGPETHGKYLSDCQVEKRAPMVEGPGGDELQDRVWKELGVELEKIEPGVLNLLR</sequence>
<dbReference type="GO" id="GO:0016491">
    <property type="term" value="F:oxidoreductase activity"/>
    <property type="evidence" value="ECO:0007669"/>
    <property type="project" value="UniProtKB-KW"/>
</dbReference>
<dbReference type="OrthoDB" id="542013at2759"/>
<protein>
    <submittedName>
        <fullName evidence="2">Short-chain dehydrogenase/reductase</fullName>
    </submittedName>
</protein>
<proteinExistence type="predicted"/>
<organism evidence="2 3">
    <name type="scientific">Piedraia hortae CBS 480.64</name>
    <dbReference type="NCBI Taxonomy" id="1314780"/>
    <lineage>
        <taxon>Eukaryota</taxon>
        <taxon>Fungi</taxon>
        <taxon>Dikarya</taxon>
        <taxon>Ascomycota</taxon>
        <taxon>Pezizomycotina</taxon>
        <taxon>Dothideomycetes</taxon>
        <taxon>Dothideomycetidae</taxon>
        <taxon>Capnodiales</taxon>
        <taxon>Piedraiaceae</taxon>
        <taxon>Piedraia</taxon>
    </lineage>
</organism>
<dbReference type="PRINTS" id="PR00081">
    <property type="entry name" value="GDHRDH"/>
</dbReference>
<dbReference type="Pfam" id="PF00106">
    <property type="entry name" value="adh_short"/>
    <property type="match status" value="1"/>
</dbReference>
<dbReference type="InterPro" id="IPR002347">
    <property type="entry name" value="SDR_fam"/>
</dbReference>